<organism evidence="2 3">
    <name type="scientific">Candidatus Gottesmanbacteria bacterium CG1_02_37_22</name>
    <dbReference type="NCBI Taxonomy" id="1805209"/>
    <lineage>
        <taxon>Bacteria</taxon>
        <taxon>Candidatus Gottesmaniibacteriota</taxon>
    </lineage>
</organism>
<protein>
    <recommendedName>
        <fullName evidence="4">ECF transporter S component</fullName>
    </recommendedName>
</protein>
<keyword evidence="1" id="KW-1133">Transmembrane helix</keyword>
<feature type="transmembrane region" description="Helical" evidence="1">
    <location>
        <begin position="71"/>
        <end position="90"/>
    </location>
</feature>
<dbReference type="InterPro" id="IPR046487">
    <property type="entry name" value="DUF6580"/>
</dbReference>
<feature type="transmembrane region" description="Helical" evidence="1">
    <location>
        <begin position="12"/>
        <end position="28"/>
    </location>
</feature>
<feature type="transmembrane region" description="Helical" evidence="1">
    <location>
        <begin position="153"/>
        <end position="178"/>
    </location>
</feature>
<name>A0A1J4TXM5_9BACT</name>
<dbReference type="STRING" id="1805209.AUJ73_00990"/>
<keyword evidence="1" id="KW-0472">Membrane</keyword>
<dbReference type="Proteomes" id="UP000183120">
    <property type="component" value="Unassembled WGS sequence"/>
</dbReference>
<accession>A0A1J4TXM5</accession>
<evidence type="ECO:0008006" key="4">
    <source>
        <dbReference type="Google" id="ProtNLM"/>
    </source>
</evidence>
<dbReference type="Pfam" id="PF20221">
    <property type="entry name" value="DUF6580"/>
    <property type="match status" value="1"/>
</dbReference>
<dbReference type="AlphaFoldDB" id="A0A1J4TXM5"/>
<evidence type="ECO:0000256" key="1">
    <source>
        <dbReference type="SAM" id="Phobius"/>
    </source>
</evidence>
<dbReference type="EMBL" id="MNUY01000016">
    <property type="protein sequence ID" value="OIO15190.1"/>
    <property type="molecule type" value="Genomic_DNA"/>
</dbReference>
<keyword evidence="1" id="KW-0812">Transmembrane</keyword>
<proteinExistence type="predicted"/>
<comment type="caution">
    <text evidence="2">The sequence shown here is derived from an EMBL/GenBank/DDBJ whole genome shotgun (WGS) entry which is preliminary data.</text>
</comment>
<feature type="transmembrane region" description="Helical" evidence="1">
    <location>
        <begin position="35"/>
        <end position="59"/>
    </location>
</feature>
<reference evidence="2 3" key="1">
    <citation type="journal article" date="2016" name="Environ. Microbiol.">
        <title>Genomic resolution of a cold subsurface aquifer community provides metabolic insights for novel microbes adapted to high CO concentrations.</title>
        <authorList>
            <person name="Probst A.J."/>
            <person name="Castelle C.J."/>
            <person name="Singh A."/>
            <person name="Brown C.T."/>
            <person name="Anantharaman K."/>
            <person name="Sharon I."/>
            <person name="Hug L.A."/>
            <person name="Burstein D."/>
            <person name="Emerson J.B."/>
            <person name="Thomas B.C."/>
            <person name="Banfield J.F."/>
        </authorList>
    </citation>
    <scope>NUCLEOTIDE SEQUENCE [LARGE SCALE GENOMIC DNA]</scope>
    <source>
        <strain evidence="2">CG1_02_37_22</strain>
    </source>
</reference>
<feature type="transmembrane region" description="Helical" evidence="1">
    <location>
        <begin position="111"/>
        <end position="133"/>
    </location>
</feature>
<sequence length="203" mass="23087">MLNIKKNKLIPAIILVLLGIFSRTYFHLGPNVEFVTVATLLAASYLGIYWSVFVPLGIMLVSDVVIGNTNIFIFTWSAYIIIGLVSIAFFKNSSINGLLKHFIKKKSFYKIIQSTFLGLGASVWFYLWTNFGVWILDSWGMYDRSFSGLFDAYILGIPFLKYNLIGNMVIIPLTFTIVELSKSYKFIPVLLRFAAKRNKADLH</sequence>
<evidence type="ECO:0000313" key="3">
    <source>
        <dbReference type="Proteomes" id="UP000183120"/>
    </source>
</evidence>
<evidence type="ECO:0000313" key="2">
    <source>
        <dbReference type="EMBL" id="OIO15190.1"/>
    </source>
</evidence>
<gene>
    <name evidence="2" type="ORF">AUJ73_00990</name>
</gene>